<reference evidence="3" key="1">
    <citation type="submission" date="2021-02" db="EMBL/GenBank/DDBJ databases">
        <authorList>
            <person name="Nowell W R."/>
        </authorList>
    </citation>
    <scope>NUCLEOTIDE SEQUENCE</scope>
    <source>
        <strain evidence="3">Ploen Becks lab</strain>
    </source>
</reference>
<evidence type="ECO:0000313" key="4">
    <source>
        <dbReference type="Proteomes" id="UP000663879"/>
    </source>
</evidence>
<name>A0A813NHV7_9BILA</name>
<dbReference type="GO" id="GO:0005615">
    <property type="term" value="C:extracellular space"/>
    <property type="evidence" value="ECO:0007669"/>
    <property type="project" value="TreeGrafter"/>
</dbReference>
<dbReference type="OrthoDB" id="286301at2759"/>
<evidence type="ECO:0000259" key="2">
    <source>
        <dbReference type="PROSITE" id="PS50213"/>
    </source>
</evidence>
<sequence>MQQFNPNFNQNQQFPNQNQQFPNQNSQLPNQNQQFSQNNQQQFAQNTQQTDGALQQTIYQFIKSNSRTTRFAEMVDRVSQANIQSLINVLSASDGQATGRAGYAGLTAFVPVNEAINQIPNDMATIKNDIENLVVTERLNLDRLRELNGQNISKTLGYKPRLVLRTVKNFYLNNQDAPKTNTVQKRQINSNDSSAFDMYSQINPNLAQSVSSNSPISSKLPYDEVFLLNNALILDMFELTNGIVYLINAYPRFYDKSLLVLLNDNDVNGLGQNLNYWIARAAQSFRLGDENLKNALNAYGPNTYFLPIDSALNKFNDREKLNNNSFLFDQLFKSHRVSNRILFDYYLDESSPVILTDTGLPVNTKHYRVNNQDLIEVSIGHVKGRILPEYRNIYCASGVIHLVDTVLAIPGRNAYQEISNTQELSTFKTLIDRSQKYRQILDQTPNQNLLPPRSNFAQRAVKRQMPNNSFNTPENMNQNQGFNNQGFNNQFTDFKLMTLLAPSDSALIGIRDELLKNDSAIEEFLSNHIIVDNNANRVFYTEHDESVFQNSQTYSTMNPSFMLTAKVTQDPISGSNIITLQLANNPSIRTSITKGNSRVSNGVVHVVDRALSSVSSSDITSLLEKYSAANMPNQPAFNQFVEALRSTGIFNDLKQPAKKYTLFIPTNEALSRYQDVFNSNDDEKKKKLLYRHICMDQNLQSNLLQTSNQAYQDLICRNLLGQDLTLTKDQSGLVSKWTDKASSKILNDFSGLYSSAYVLEEPLLNTNLPNYGLNNLNSGFKISNSNFIVLICIGFFAFWF</sequence>
<accession>A0A813NHV7</accession>
<dbReference type="InterPro" id="IPR050904">
    <property type="entry name" value="Adhesion/Biosynth-related"/>
</dbReference>
<dbReference type="Gene3D" id="2.30.180.10">
    <property type="entry name" value="FAS1 domain"/>
    <property type="match status" value="4"/>
</dbReference>
<gene>
    <name evidence="3" type="ORF">OXX778_LOCUS3003</name>
</gene>
<dbReference type="AlphaFoldDB" id="A0A813NHV7"/>
<dbReference type="Proteomes" id="UP000663879">
    <property type="component" value="Unassembled WGS sequence"/>
</dbReference>
<protein>
    <recommendedName>
        <fullName evidence="2">FAS1 domain-containing protein</fullName>
    </recommendedName>
</protein>
<organism evidence="3 4">
    <name type="scientific">Brachionus calyciflorus</name>
    <dbReference type="NCBI Taxonomy" id="104777"/>
    <lineage>
        <taxon>Eukaryota</taxon>
        <taxon>Metazoa</taxon>
        <taxon>Spiralia</taxon>
        <taxon>Gnathifera</taxon>
        <taxon>Rotifera</taxon>
        <taxon>Eurotatoria</taxon>
        <taxon>Monogononta</taxon>
        <taxon>Pseudotrocha</taxon>
        <taxon>Ploima</taxon>
        <taxon>Brachionidae</taxon>
        <taxon>Brachionus</taxon>
    </lineage>
</organism>
<evidence type="ECO:0000256" key="1">
    <source>
        <dbReference type="SAM" id="MobiDB-lite"/>
    </source>
</evidence>
<evidence type="ECO:0000313" key="3">
    <source>
        <dbReference type="EMBL" id="CAF0733711.1"/>
    </source>
</evidence>
<comment type="caution">
    <text evidence="3">The sequence shown here is derived from an EMBL/GenBank/DDBJ whole genome shotgun (WGS) entry which is preliminary data.</text>
</comment>
<dbReference type="PANTHER" id="PTHR10900:SF77">
    <property type="entry name" value="FI19380P1"/>
    <property type="match status" value="1"/>
</dbReference>
<feature type="domain" description="FAS1" evidence="2">
    <location>
        <begin position="624"/>
        <end position="763"/>
    </location>
</feature>
<dbReference type="PROSITE" id="PS50213">
    <property type="entry name" value="FAS1"/>
    <property type="match status" value="4"/>
</dbReference>
<feature type="domain" description="FAS1" evidence="2">
    <location>
        <begin position="254"/>
        <end position="407"/>
    </location>
</feature>
<dbReference type="SUPFAM" id="SSF82153">
    <property type="entry name" value="FAS1 domain"/>
    <property type="match status" value="4"/>
</dbReference>
<dbReference type="SMART" id="SM00554">
    <property type="entry name" value="FAS1"/>
    <property type="match status" value="3"/>
</dbReference>
<dbReference type="InterPro" id="IPR036378">
    <property type="entry name" value="FAS1_dom_sf"/>
</dbReference>
<dbReference type="InterPro" id="IPR000782">
    <property type="entry name" value="FAS1_domain"/>
</dbReference>
<dbReference type="Pfam" id="PF02469">
    <property type="entry name" value="Fasciclin"/>
    <property type="match status" value="3"/>
</dbReference>
<keyword evidence="4" id="KW-1185">Reference proteome</keyword>
<proteinExistence type="predicted"/>
<feature type="domain" description="FAS1" evidence="2">
    <location>
        <begin position="457"/>
        <end position="611"/>
    </location>
</feature>
<dbReference type="PANTHER" id="PTHR10900">
    <property type="entry name" value="PERIOSTIN-RELATED"/>
    <property type="match status" value="1"/>
</dbReference>
<feature type="domain" description="FAS1" evidence="2">
    <location>
        <begin position="55"/>
        <end position="251"/>
    </location>
</feature>
<dbReference type="EMBL" id="CAJNOC010000252">
    <property type="protein sequence ID" value="CAF0733711.1"/>
    <property type="molecule type" value="Genomic_DNA"/>
</dbReference>
<feature type="region of interest" description="Disordered" evidence="1">
    <location>
        <begin position="1"/>
        <end position="49"/>
    </location>
</feature>